<feature type="domain" description="MADS-box" evidence="8">
    <location>
        <begin position="267"/>
        <end position="318"/>
    </location>
</feature>
<keyword evidence="10" id="KW-1185">Reference proteome</keyword>
<dbReference type="InterPro" id="IPR002100">
    <property type="entry name" value="TF_MADSbox"/>
</dbReference>
<gene>
    <name evidence="9" type="ORF">HID58_089717</name>
</gene>
<keyword evidence="2" id="KW-0805">Transcription regulation</keyword>
<dbReference type="Proteomes" id="UP000824890">
    <property type="component" value="Unassembled WGS sequence"/>
</dbReference>
<keyword evidence="3" id="KW-0238">DNA-binding</keyword>
<dbReference type="EMBL" id="JAGKQM010000019">
    <property type="protein sequence ID" value="KAH0861456.1"/>
    <property type="molecule type" value="Genomic_DNA"/>
</dbReference>
<feature type="transmembrane region" description="Helical" evidence="7">
    <location>
        <begin position="179"/>
        <end position="202"/>
    </location>
</feature>
<feature type="compositionally biased region" description="Pro residues" evidence="6">
    <location>
        <begin position="28"/>
        <end position="38"/>
    </location>
</feature>
<feature type="region of interest" description="Disordered" evidence="6">
    <location>
        <begin position="686"/>
        <end position="722"/>
    </location>
</feature>
<feature type="transmembrane region" description="Helical" evidence="7">
    <location>
        <begin position="109"/>
        <end position="130"/>
    </location>
</feature>
<reference evidence="9 10" key="1">
    <citation type="submission" date="2021-05" db="EMBL/GenBank/DDBJ databases">
        <title>Genome Assembly of Synthetic Allotetraploid Brassica napus Reveals Homoeologous Exchanges between Subgenomes.</title>
        <authorList>
            <person name="Davis J.T."/>
        </authorList>
    </citation>
    <scope>NUCLEOTIDE SEQUENCE [LARGE SCALE GENOMIC DNA]</scope>
    <source>
        <strain evidence="10">cv. Da-Ae</strain>
        <tissue evidence="9">Seedling</tissue>
    </source>
</reference>
<feature type="transmembrane region" description="Helical" evidence="7">
    <location>
        <begin position="142"/>
        <end position="167"/>
    </location>
</feature>
<feature type="region of interest" description="Disordered" evidence="6">
    <location>
        <begin position="1"/>
        <end position="40"/>
    </location>
</feature>
<dbReference type="SMART" id="SM00432">
    <property type="entry name" value="MADS"/>
    <property type="match status" value="1"/>
</dbReference>
<keyword evidence="7" id="KW-0812">Transmembrane</keyword>
<comment type="caution">
    <text evidence="9">The sequence shown here is derived from an EMBL/GenBank/DDBJ whole genome shotgun (WGS) entry which is preliminary data.</text>
</comment>
<keyword evidence="5" id="KW-0539">Nucleus</keyword>
<evidence type="ECO:0000313" key="9">
    <source>
        <dbReference type="EMBL" id="KAH0861456.1"/>
    </source>
</evidence>
<evidence type="ECO:0000256" key="6">
    <source>
        <dbReference type="SAM" id="MobiDB-lite"/>
    </source>
</evidence>
<proteinExistence type="predicted"/>
<dbReference type="Pfam" id="PF00319">
    <property type="entry name" value="SRF-TF"/>
    <property type="match status" value="2"/>
</dbReference>
<evidence type="ECO:0000256" key="4">
    <source>
        <dbReference type="ARBA" id="ARBA00023163"/>
    </source>
</evidence>
<keyword evidence="7" id="KW-1133">Transmembrane helix</keyword>
<keyword evidence="7" id="KW-0472">Membrane</keyword>
<evidence type="ECO:0000256" key="3">
    <source>
        <dbReference type="ARBA" id="ARBA00023125"/>
    </source>
</evidence>
<evidence type="ECO:0000256" key="1">
    <source>
        <dbReference type="ARBA" id="ARBA00004123"/>
    </source>
</evidence>
<organism evidence="9 10">
    <name type="scientific">Brassica napus</name>
    <name type="common">Rape</name>
    <dbReference type="NCBI Taxonomy" id="3708"/>
    <lineage>
        <taxon>Eukaryota</taxon>
        <taxon>Viridiplantae</taxon>
        <taxon>Streptophyta</taxon>
        <taxon>Embryophyta</taxon>
        <taxon>Tracheophyta</taxon>
        <taxon>Spermatophyta</taxon>
        <taxon>Magnoliopsida</taxon>
        <taxon>eudicotyledons</taxon>
        <taxon>Gunneridae</taxon>
        <taxon>Pentapetalae</taxon>
        <taxon>rosids</taxon>
        <taxon>malvids</taxon>
        <taxon>Brassicales</taxon>
        <taxon>Brassicaceae</taxon>
        <taxon>Brassiceae</taxon>
        <taxon>Brassica</taxon>
    </lineage>
</organism>
<evidence type="ECO:0000256" key="2">
    <source>
        <dbReference type="ARBA" id="ARBA00023015"/>
    </source>
</evidence>
<feature type="region of interest" description="Disordered" evidence="6">
    <location>
        <begin position="804"/>
        <end position="825"/>
    </location>
</feature>
<name>A0ABQ7XZY5_BRANA</name>
<feature type="compositionally biased region" description="Low complexity" evidence="6">
    <location>
        <begin position="18"/>
        <end position="27"/>
    </location>
</feature>
<dbReference type="SUPFAM" id="SSF55455">
    <property type="entry name" value="SRF-like"/>
    <property type="match status" value="2"/>
</dbReference>
<feature type="transmembrane region" description="Helical" evidence="7">
    <location>
        <begin position="223"/>
        <end position="256"/>
    </location>
</feature>
<dbReference type="InterPro" id="IPR036879">
    <property type="entry name" value="TF_MADSbox_sf"/>
</dbReference>
<dbReference type="PROSITE" id="PS50066">
    <property type="entry name" value="MADS_BOX_2"/>
    <property type="match status" value="1"/>
</dbReference>
<keyword evidence="4" id="KW-0804">Transcription</keyword>
<feature type="compositionally biased region" description="Basic and acidic residues" evidence="6">
    <location>
        <begin position="804"/>
        <end position="816"/>
    </location>
</feature>
<feature type="region of interest" description="Disordered" evidence="6">
    <location>
        <begin position="415"/>
        <end position="449"/>
    </location>
</feature>
<evidence type="ECO:0000256" key="5">
    <source>
        <dbReference type="ARBA" id="ARBA00023242"/>
    </source>
</evidence>
<accession>A0ABQ7XZY5</accession>
<sequence length="825" mass="92807">MKSLLLLPPPPEPPPSVLPLDLLGGIPAPDPPDPPDPPDMFGESDLSSLPCLCFTLIAARSHLFNGTITACSVWLLLVPLRVKLVRHLLLPSAGCRSWIYDFVWGKHRFFSMFLSLFSKVFSDVSGILLLRKIGDGFKKANLGSLLSDLFVCPWWFLQLHTLLWLRISSQFQGSSKRCMITFVAKLLAAFYAFVAAACSGSSSPSVASDSRGVISPISTRDSLLSCLCVMFAYIYVYVTCFACDAAVSLASLALLYYLLNDYSFDGIGIPKVKLAWVEERKRRATVCQRRMKELIQMAEELTIVCDTSACLVFYNRNNGKLVGWPSLEEAQSLIDCYNALPETERNMKADDEESSFIKTITKEIEKKLELSRKAMDNLMLQIKNGSRMIADLSQTEIEKLKSYASKKIAYYDRELRKQHPNTSGNEPFLEDDDGEMKTYEGESSESDELKATAMETPKLKLAVEELEMDHLMLQIQNGRMLGDLSQTETEKLKSYAIKKFRTLCGEIPMAPGFPMIQGGSVYLMDKWIKDPSDKEDEMKTCEGESSKSGATVCQRRMKELIQMAEELTIVCDTSACLVFYNRNNGKLVGWPSLEEAQSLIDCYNALPETERNMNADDEESSFIKTITKEIEKKLELSRKAVEELKMDNLMLQIKNGSRMIADLSQTEIEKLKSYASKKIAYYDRELRKQHPNTSGNEPFLEDDDGEMKTYEGESSESDELKATAMETPKLKLAVEELEMDHLMLQIQNGRMLDDLSQTETEKLKSYAIKKFRTLCGEIPMAPGFPMIQGGSVYLMDKWIKDPSDKEDEMKTCEGESSKSGGADDA</sequence>
<protein>
    <recommendedName>
        <fullName evidence="8">MADS-box domain-containing protein</fullName>
    </recommendedName>
</protein>
<evidence type="ECO:0000259" key="8">
    <source>
        <dbReference type="PROSITE" id="PS50066"/>
    </source>
</evidence>
<evidence type="ECO:0000256" key="7">
    <source>
        <dbReference type="SAM" id="Phobius"/>
    </source>
</evidence>
<comment type="subcellular location">
    <subcellularLocation>
        <location evidence="1">Nucleus</location>
    </subcellularLocation>
</comment>
<feature type="compositionally biased region" description="Pro residues" evidence="6">
    <location>
        <begin position="7"/>
        <end position="17"/>
    </location>
</feature>
<evidence type="ECO:0000313" key="10">
    <source>
        <dbReference type="Proteomes" id="UP000824890"/>
    </source>
</evidence>
<dbReference type="Gene3D" id="3.40.1810.10">
    <property type="entry name" value="Transcription factor, MADS-box"/>
    <property type="match status" value="2"/>
</dbReference>